<evidence type="ECO:0008006" key="4">
    <source>
        <dbReference type="Google" id="ProtNLM"/>
    </source>
</evidence>
<evidence type="ECO:0000313" key="2">
    <source>
        <dbReference type="EMBL" id="SEJ69970.1"/>
    </source>
</evidence>
<feature type="transmembrane region" description="Helical" evidence="1">
    <location>
        <begin position="274"/>
        <end position="297"/>
    </location>
</feature>
<dbReference type="EMBL" id="FNYY01000009">
    <property type="protein sequence ID" value="SEJ69970.1"/>
    <property type="molecule type" value="Genomic_DNA"/>
</dbReference>
<name>A0A975WB27_9RHOB</name>
<dbReference type="SUPFAM" id="SSF103473">
    <property type="entry name" value="MFS general substrate transporter"/>
    <property type="match status" value="1"/>
</dbReference>
<feature type="transmembrane region" description="Helical" evidence="1">
    <location>
        <begin position="370"/>
        <end position="388"/>
    </location>
</feature>
<feature type="transmembrane region" description="Helical" evidence="1">
    <location>
        <begin position="42"/>
        <end position="64"/>
    </location>
</feature>
<comment type="caution">
    <text evidence="2">The sequence shown here is derived from an EMBL/GenBank/DDBJ whole genome shotgun (WGS) entry which is preliminary data.</text>
</comment>
<keyword evidence="1" id="KW-0472">Membrane</keyword>
<organism evidence="2 3">
    <name type="scientific">Marinovum algicola</name>
    <dbReference type="NCBI Taxonomy" id="42444"/>
    <lineage>
        <taxon>Bacteria</taxon>
        <taxon>Pseudomonadati</taxon>
        <taxon>Pseudomonadota</taxon>
        <taxon>Alphaproteobacteria</taxon>
        <taxon>Rhodobacterales</taxon>
        <taxon>Roseobacteraceae</taxon>
        <taxon>Marinovum</taxon>
    </lineage>
</organism>
<dbReference type="GeneID" id="80818913"/>
<keyword evidence="3" id="KW-1185">Reference proteome</keyword>
<feature type="transmembrane region" description="Helical" evidence="1">
    <location>
        <begin position="186"/>
        <end position="209"/>
    </location>
</feature>
<keyword evidence="1" id="KW-0812">Transmembrane</keyword>
<accession>A0A975WB27</accession>
<dbReference type="Gene3D" id="1.20.1250.20">
    <property type="entry name" value="MFS general substrate transporter like domains"/>
    <property type="match status" value="2"/>
</dbReference>
<feature type="transmembrane region" description="Helical" evidence="1">
    <location>
        <begin position="84"/>
        <end position="105"/>
    </location>
</feature>
<evidence type="ECO:0000313" key="3">
    <source>
        <dbReference type="Proteomes" id="UP000182932"/>
    </source>
</evidence>
<sequence>MSGSEPTTLPDESRRFWRIAGAGAAFQGGAAAVDSATVVASLVFHLTGSAFAVGFASAILRLGWLLPQLLVGYLAERAERRMPFYVFGAYGRATCLAFIAILLWWGSDWPQFDWPPVPLAVGFLALWTVYAFVSGVVAVPYNDIVGRSIRSEARSRMLAWRFFGGGLIAFAVAGFVGLTIDALPLLLAHAVIFALAALLMILSSTFFVAAGEPPVPARKAGTATPTGITAFLRGGWQVLQADTRFRLFLYSQWLGGATLMALPFYVVAAAGNGIGAADVGILLGAQTAGALLSNPLWGWLGDGAGKLAMLRMVAIVRMVPPFIAIWLIWAGAGLIGFALLFVLIGAMMNGVTIGYLGYLMEISPDDRRPAYSAYFNALAAPAALLPLLGAGFVALISIQAVFGAAILAALWQIYLLTRIARFSGDARP</sequence>
<protein>
    <recommendedName>
        <fullName evidence="4">MFS transporter</fullName>
    </recommendedName>
</protein>
<dbReference type="InterPro" id="IPR052528">
    <property type="entry name" value="Sugar_transport-like"/>
</dbReference>
<feature type="transmembrane region" description="Helical" evidence="1">
    <location>
        <begin position="335"/>
        <end position="358"/>
    </location>
</feature>
<dbReference type="InterPro" id="IPR036259">
    <property type="entry name" value="MFS_trans_sf"/>
</dbReference>
<proteinExistence type="predicted"/>
<keyword evidence="1" id="KW-1133">Transmembrane helix</keyword>
<dbReference type="PANTHER" id="PTHR23526:SF2">
    <property type="entry name" value="MAJOR FACILITATOR SUPERFAMILY (MFS) PROFILE DOMAIN-CONTAINING PROTEIN"/>
    <property type="match status" value="1"/>
</dbReference>
<dbReference type="RefSeq" id="WP_074837058.1">
    <property type="nucleotide sequence ID" value="NZ_FNYY01000009.1"/>
</dbReference>
<gene>
    <name evidence="2" type="ORF">SAMN04487940_10928</name>
</gene>
<evidence type="ECO:0000256" key="1">
    <source>
        <dbReference type="SAM" id="Phobius"/>
    </source>
</evidence>
<feature type="transmembrane region" description="Helical" evidence="1">
    <location>
        <begin position="247"/>
        <end position="268"/>
    </location>
</feature>
<dbReference type="Proteomes" id="UP000182932">
    <property type="component" value="Unassembled WGS sequence"/>
</dbReference>
<feature type="transmembrane region" description="Helical" evidence="1">
    <location>
        <begin position="117"/>
        <end position="141"/>
    </location>
</feature>
<dbReference type="PANTHER" id="PTHR23526">
    <property type="entry name" value="INTEGRAL MEMBRANE TRANSPORT PROTEIN-RELATED"/>
    <property type="match status" value="1"/>
</dbReference>
<reference evidence="2 3" key="1">
    <citation type="submission" date="2016-10" db="EMBL/GenBank/DDBJ databases">
        <authorList>
            <person name="Varghese N."/>
            <person name="Submissions S."/>
        </authorList>
    </citation>
    <scope>NUCLEOTIDE SEQUENCE [LARGE SCALE GENOMIC DNA]</scope>
    <source>
        <strain evidence="2 3">FF3</strain>
    </source>
</reference>
<feature type="transmembrane region" description="Helical" evidence="1">
    <location>
        <begin position="162"/>
        <end position="180"/>
    </location>
</feature>
<feature type="transmembrane region" description="Helical" evidence="1">
    <location>
        <begin position="309"/>
        <end position="329"/>
    </location>
</feature>
<dbReference type="AlphaFoldDB" id="A0A975WB27"/>
<feature type="transmembrane region" description="Helical" evidence="1">
    <location>
        <begin position="394"/>
        <end position="417"/>
    </location>
</feature>